<dbReference type="InterPro" id="IPR013977">
    <property type="entry name" value="GcvT_C"/>
</dbReference>
<dbReference type="EMBL" id="LN891269">
    <property type="protein sequence ID" value="CUS06985.1"/>
    <property type="molecule type" value="Genomic_DNA"/>
</dbReference>
<dbReference type="FunFam" id="3.30.70.1400:FF:000001">
    <property type="entry name" value="Aminomethyltransferase"/>
    <property type="match status" value="1"/>
</dbReference>
<evidence type="ECO:0000256" key="5">
    <source>
        <dbReference type="ARBA" id="ARBA00031395"/>
    </source>
</evidence>
<dbReference type="SUPFAM" id="SSF103025">
    <property type="entry name" value="Folate-binding domain"/>
    <property type="match status" value="1"/>
</dbReference>
<evidence type="ECO:0000256" key="1">
    <source>
        <dbReference type="ARBA" id="ARBA00008609"/>
    </source>
</evidence>
<dbReference type="SUPFAM" id="SSF101790">
    <property type="entry name" value="Aminomethyltransferase beta-barrel domain"/>
    <property type="match status" value="1"/>
</dbReference>
<sequence length="420" mass="45489">MLLPRTTRLASALRVAVNSRLNAFSRFYSSAAPRTLARTPLYDLHVARGAKMVPFAGYFMPVLYSDESVGESHNWVREKAGLFDVSHMVQHRLTGPGALPFLHSVTPSDLTRLPQFRSTLSVFLHPVTGGIVDDLIITSHGPDGFYLVTNAACKDKDLAYIARNMKPFASDVKHEVLTGQGLVALQGPLAKDILTEYLSGLTGSPVDLSKLYFGASMFVEIPSLGEKLHVVRAGYTGEDGFEISISEKNTETVTTGLLDVGSIGGRIRLSGLGARDSLRLEAGMCLYGHDLDDTTTPIEAGLKWVVGKTRAMDGNFLGAETISGQYDSWSIVPRRRVGFLVEGAPAREGAEIVERGTDNVIGKITSGCPSPTLGKNIAMGYVRSGFHKRATEVGIKVRGKKHSGIVTKMPFVETKYYKAP</sequence>
<name>A0A292PJW0_9PEZI</name>
<dbReference type="InterPro" id="IPR006222">
    <property type="entry name" value="GCVT_N"/>
</dbReference>
<keyword evidence="8" id="KW-0809">Transit peptide</keyword>
<proteinExistence type="inferred from homology"/>
<dbReference type="Pfam" id="PF01571">
    <property type="entry name" value="GCV_T"/>
    <property type="match status" value="1"/>
</dbReference>
<dbReference type="GO" id="GO:0004047">
    <property type="term" value="F:aminomethyltransferase activity"/>
    <property type="evidence" value="ECO:0007669"/>
    <property type="project" value="UniProtKB-EC"/>
</dbReference>
<evidence type="ECO:0000256" key="4">
    <source>
        <dbReference type="ARBA" id="ARBA00022679"/>
    </source>
</evidence>
<feature type="domain" description="Aminomethyltransferase C-terminal" evidence="10">
    <location>
        <begin position="334"/>
        <end position="412"/>
    </location>
</feature>
<comment type="function">
    <text evidence="8">The glycine cleavage system catalyzes the degradation of glycine.</text>
</comment>
<dbReference type="InterPro" id="IPR027266">
    <property type="entry name" value="TrmE/GcvT-like"/>
</dbReference>
<dbReference type="GO" id="GO:0005739">
    <property type="term" value="C:mitochondrion"/>
    <property type="evidence" value="ECO:0007669"/>
    <property type="project" value="UniProtKB-SubCell"/>
</dbReference>
<dbReference type="Gene3D" id="4.10.1250.10">
    <property type="entry name" value="Aminomethyltransferase fragment"/>
    <property type="match status" value="1"/>
</dbReference>
<comment type="similarity">
    <text evidence="1 8">Belongs to the GcvT family.</text>
</comment>
<evidence type="ECO:0000313" key="12">
    <source>
        <dbReference type="Proteomes" id="UP001412239"/>
    </source>
</evidence>
<evidence type="ECO:0000256" key="7">
    <source>
        <dbReference type="PIRSR" id="PIRSR006487-1"/>
    </source>
</evidence>
<keyword evidence="4 8" id="KW-0808">Transferase</keyword>
<gene>
    <name evidence="11" type="ORF">GSTUAT00008931001</name>
</gene>
<feature type="domain" description="GCVT N-terminal" evidence="9">
    <location>
        <begin position="41"/>
        <end position="308"/>
    </location>
</feature>
<evidence type="ECO:0000259" key="9">
    <source>
        <dbReference type="Pfam" id="PF01571"/>
    </source>
</evidence>
<evidence type="ECO:0000256" key="2">
    <source>
        <dbReference type="ARBA" id="ARBA00012616"/>
    </source>
</evidence>
<dbReference type="GO" id="GO:0005960">
    <property type="term" value="C:glycine cleavage complex"/>
    <property type="evidence" value="ECO:0007669"/>
    <property type="project" value="InterPro"/>
</dbReference>
<dbReference type="Gene3D" id="3.30.1360.120">
    <property type="entry name" value="Probable tRNA modification gtpase trme, domain 1"/>
    <property type="match status" value="1"/>
</dbReference>
<dbReference type="NCBIfam" id="TIGR00528">
    <property type="entry name" value="gcvT"/>
    <property type="match status" value="1"/>
</dbReference>
<keyword evidence="12" id="KW-1185">Reference proteome</keyword>
<dbReference type="GO" id="GO:0006546">
    <property type="term" value="P:glycine catabolic process"/>
    <property type="evidence" value="ECO:0007669"/>
    <property type="project" value="InterPro"/>
</dbReference>
<dbReference type="Gene3D" id="3.30.70.1400">
    <property type="entry name" value="Aminomethyltransferase beta-barrel domains"/>
    <property type="match status" value="1"/>
</dbReference>
<dbReference type="InterPro" id="IPR006223">
    <property type="entry name" value="GcvT"/>
</dbReference>
<comment type="catalytic activity">
    <reaction evidence="6 8">
        <text>N(6)-[(R)-S(8)-aminomethyldihydrolipoyl]-L-lysyl-[protein] + (6S)-5,6,7,8-tetrahydrofolate = N(6)-[(R)-dihydrolipoyl]-L-lysyl-[protein] + (6R)-5,10-methylene-5,6,7,8-tetrahydrofolate + NH4(+)</text>
        <dbReference type="Rhea" id="RHEA:16945"/>
        <dbReference type="Rhea" id="RHEA-COMP:10475"/>
        <dbReference type="Rhea" id="RHEA-COMP:10492"/>
        <dbReference type="ChEBI" id="CHEBI:15636"/>
        <dbReference type="ChEBI" id="CHEBI:28938"/>
        <dbReference type="ChEBI" id="CHEBI:57453"/>
        <dbReference type="ChEBI" id="CHEBI:83100"/>
        <dbReference type="ChEBI" id="CHEBI:83143"/>
        <dbReference type="EC" id="2.1.2.10"/>
    </reaction>
</comment>
<dbReference type="PANTHER" id="PTHR43757">
    <property type="entry name" value="AMINOMETHYLTRANSFERASE"/>
    <property type="match status" value="1"/>
</dbReference>
<evidence type="ECO:0000259" key="10">
    <source>
        <dbReference type="Pfam" id="PF08669"/>
    </source>
</evidence>
<organism evidence="11 12">
    <name type="scientific">Tuber aestivum</name>
    <name type="common">summer truffle</name>
    <dbReference type="NCBI Taxonomy" id="59557"/>
    <lineage>
        <taxon>Eukaryota</taxon>
        <taxon>Fungi</taxon>
        <taxon>Dikarya</taxon>
        <taxon>Ascomycota</taxon>
        <taxon>Pezizomycotina</taxon>
        <taxon>Pezizomycetes</taxon>
        <taxon>Pezizales</taxon>
        <taxon>Tuberaceae</taxon>
        <taxon>Tuber</taxon>
    </lineage>
</organism>
<evidence type="ECO:0000256" key="8">
    <source>
        <dbReference type="RuleBase" id="RU003981"/>
    </source>
</evidence>
<reference evidence="11" key="1">
    <citation type="submission" date="2015-10" db="EMBL/GenBank/DDBJ databases">
        <authorList>
            <person name="Regsiter A."/>
            <person name="william w."/>
        </authorList>
    </citation>
    <scope>NUCLEOTIDE SEQUENCE</scope>
    <source>
        <strain evidence="11">Montdore</strain>
    </source>
</reference>
<dbReference type="FunFam" id="2.40.30.110:FF:000002">
    <property type="entry name" value="Aminomethyltransferase"/>
    <property type="match status" value="1"/>
</dbReference>
<dbReference type="Proteomes" id="UP001412239">
    <property type="component" value="Unassembled WGS sequence"/>
</dbReference>
<dbReference type="PIRSF" id="PIRSF006487">
    <property type="entry name" value="GcvT"/>
    <property type="match status" value="1"/>
</dbReference>
<dbReference type="PANTHER" id="PTHR43757:SF2">
    <property type="entry name" value="AMINOMETHYLTRANSFERASE, MITOCHONDRIAL"/>
    <property type="match status" value="1"/>
</dbReference>
<comment type="subunit">
    <text evidence="8">The glycine cleavage system is composed of four proteins: P, T, L and H.</text>
</comment>
<evidence type="ECO:0000256" key="6">
    <source>
        <dbReference type="ARBA" id="ARBA00047665"/>
    </source>
</evidence>
<dbReference type="AlphaFoldDB" id="A0A292PJW0"/>
<evidence type="ECO:0000313" key="11">
    <source>
        <dbReference type="EMBL" id="CUS06985.1"/>
    </source>
</evidence>
<dbReference type="Gene3D" id="2.40.30.110">
    <property type="entry name" value="Aminomethyltransferase beta-barrel domains"/>
    <property type="match status" value="1"/>
</dbReference>
<dbReference type="Pfam" id="PF08669">
    <property type="entry name" value="GCV_T_C"/>
    <property type="match status" value="1"/>
</dbReference>
<dbReference type="GO" id="GO:0008483">
    <property type="term" value="F:transaminase activity"/>
    <property type="evidence" value="ECO:0007669"/>
    <property type="project" value="UniProtKB-KW"/>
</dbReference>
<dbReference type="InterPro" id="IPR029043">
    <property type="entry name" value="GcvT/YgfZ_C"/>
</dbReference>
<dbReference type="InterPro" id="IPR028896">
    <property type="entry name" value="GcvT/YgfZ/DmdA"/>
</dbReference>
<keyword evidence="8" id="KW-0496">Mitochondrion</keyword>
<protein>
    <recommendedName>
        <fullName evidence="2 8">Aminomethyltransferase</fullName>
        <ecNumber evidence="2 8">2.1.2.10</ecNumber>
    </recommendedName>
    <alternativeName>
        <fullName evidence="5 8">Glycine cleavage system T protein</fullName>
    </alternativeName>
</protein>
<comment type="subcellular location">
    <subcellularLocation>
        <location evidence="8">Mitochondrion</location>
    </subcellularLocation>
</comment>
<dbReference type="NCBIfam" id="NF001567">
    <property type="entry name" value="PRK00389.1"/>
    <property type="match status" value="1"/>
</dbReference>
<dbReference type="EC" id="2.1.2.10" evidence="2 8"/>
<accession>A0A292PJW0</accession>
<evidence type="ECO:0000256" key="3">
    <source>
        <dbReference type="ARBA" id="ARBA00022576"/>
    </source>
</evidence>
<keyword evidence="3 8" id="KW-0032">Aminotransferase</keyword>
<feature type="binding site" evidence="7">
    <location>
        <position position="242"/>
    </location>
    <ligand>
        <name>substrate</name>
    </ligand>
</feature>